<proteinExistence type="predicted"/>
<evidence type="ECO:0000259" key="4">
    <source>
        <dbReference type="PROSITE" id="PS50892"/>
    </source>
</evidence>
<keyword evidence="3" id="KW-1133">Transmembrane helix</keyword>
<evidence type="ECO:0000256" key="1">
    <source>
        <dbReference type="PROSITE-ProRule" id="PRU00290"/>
    </source>
</evidence>
<dbReference type="SUPFAM" id="SSF58038">
    <property type="entry name" value="SNARE fusion complex"/>
    <property type="match status" value="1"/>
</dbReference>
<dbReference type="EMBL" id="CAXLJM020000023">
    <property type="protein sequence ID" value="CAL8088651.1"/>
    <property type="molecule type" value="Genomic_DNA"/>
</dbReference>
<evidence type="ECO:0000256" key="2">
    <source>
        <dbReference type="SAM" id="MobiDB-lite"/>
    </source>
</evidence>
<dbReference type="InterPro" id="IPR042855">
    <property type="entry name" value="V_SNARE_CC"/>
</dbReference>
<dbReference type="Gene3D" id="1.20.5.110">
    <property type="match status" value="1"/>
</dbReference>
<dbReference type="Proteomes" id="UP001642540">
    <property type="component" value="Unassembled WGS sequence"/>
</dbReference>
<sequence>MLRAPPGHKYSLTPIMASTTTPLLSESIRTTGSKIEDGGESGGGSSSSNPRESNRMSRLWRKVSAVGDILAQNIEKLRERDVKIGELETKVEQLEEGSRNFALVSNTIKQKSAKKNDKLNKLIAVLIFIAVITIAIVLILIFG</sequence>
<evidence type="ECO:0000256" key="3">
    <source>
        <dbReference type="SAM" id="Phobius"/>
    </source>
</evidence>
<dbReference type="PRINTS" id="PR00219">
    <property type="entry name" value="SYNAPTOBREVN"/>
</dbReference>
<feature type="domain" description="V-SNARE coiled-coil homology" evidence="4">
    <location>
        <begin position="55"/>
        <end position="115"/>
    </location>
</feature>
<dbReference type="InterPro" id="IPR016444">
    <property type="entry name" value="Synaptobrevin/VAMP"/>
</dbReference>
<dbReference type="Pfam" id="PF00957">
    <property type="entry name" value="Synaptobrevin"/>
    <property type="match status" value="1"/>
</dbReference>
<dbReference type="InterPro" id="IPR001388">
    <property type="entry name" value="Synaptobrevin-like"/>
</dbReference>
<comment type="caution">
    <text evidence="5">The sequence shown here is derived from an EMBL/GenBank/DDBJ whole genome shotgun (WGS) entry which is preliminary data.</text>
</comment>
<keyword evidence="3" id="KW-0812">Transmembrane</keyword>
<reference evidence="5 6" key="1">
    <citation type="submission" date="2024-08" db="EMBL/GenBank/DDBJ databases">
        <authorList>
            <person name="Cucini C."/>
            <person name="Frati F."/>
        </authorList>
    </citation>
    <scope>NUCLEOTIDE SEQUENCE [LARGE SCALE GENOMIC DNA]</scope>
</reference>
<keyword evidence="1" id="KW-0175">Coiled coil</keyword>
<keyword evidence="6" id="KW-1185">Reference proteome</keyword>
<protein>
    <recommendedName>
        <fullName evidence="4">V-SNARE coiled-coil homology domain-containing protein</fullName>
    </recommendedName>
</protein>
<dbReference type="PROSITE" id="PS50892">
    <property type="entry name" value="V_SNARE"/>
    <property type="match status" value="1"/>
</dbReference>
<feature type="transmembrane region" description="Helical" evidence="3">
    <location>
        <begin position="122"/>
        <end position="142"/>
    </location>
</feature>
<organism evidence="5 6">
    <name type="scientific">Orchesella dallaii</name>
    <dbReference type="NCBI Taxonomy" id="48710"/>
    <lineage>
        <taxon>Eukaryota</taxon>
        <taxon>Metazoa</taxon>
        <taxon>Ecdysozoa</taxon>
        <taxon>Arthropoda</taxon>
        <taxon>Hexapoda</taxon>
        <taxon>Collembola</taxon>
        <taxon>Entomobryomorpha</taxon>
        <taxon>Entomobryoidea</taxon>
        <taxon>Orchesellidae</taxon>
        <taxon>Orchesellinae</taxon>
        <taxon>Orchesella</taxon>
    </lineage>
</organism>
<dbReference type="PANTHER" id="PTHR45701">
    <property type="entry name" value="SYNAPTOBREVIN FAMILY MEMBER"/>
    <property type="match status" value="1"/>
</dbReference>
<feature type="region of interest" description="Disordered" evidence="2">
    <location>
        <begin position="32"/>
        <end position="57"/>
    </location>
</feature>
<name>A0ABP1Q475_9HEXA</name>
<evidence type="ECO:0000313" key="5">
    <source>
        <dbReference type="EMBL" id="CAL8088651.1"/>
    </source>
</evidence>
<evidence type="ECO:0000313" key="6">
    <source>
        <dbReference type="Proteomes" id="UP001642540"/>
    </source>
</evidence>
<accession>A0ABP1Q475</accession>
<gene>
    <name evidence="5" type="ORF">ODALV1_LOCUS7120</name>
</gene>
<keyword evidence="3" id="KW-0472">Membrane</keyword>